<dbReference type="Gene3D" id="1.25.40.10">
    <property type="entry name" value="Tetratricopeptide repeat domain"/>
    <property type="match status" value="1"/>
</dbReference>
<feature type="compositionally biased region" description="Low complexity" evidence="4">
    <location>
        <begin position="89"/>
        <end position="110"/>
    </location>
</feature>
<dbReference type="InterPro" id="IPR002885">
    <property type="entry name" value="PPR_rpt"/>
</dbReference>
<evidence type="ECO:0000256" key="4">
    <source>
        <dbReference type="SAM" id="MobiDB-lite"/>
    </source>
</evidence>
<keyword evidence="1" id="KW-0677">Repeat</keyword>
<keyword evidence="2" id="KW-0809">Transit peptide</keyword>
<proteinExistence type="predicted"/>
<dbReference type="PANTHER" id="PTHR47925:SF84">
    <property type="entry name" value="PENTATRICOPEPTIDE REPEAT-CONTAINING PROTEIN"/>
    <property type="match status" value="1"/>
</dbReference>
<dbReference type="NCBIfam" id="TIGR00756">
    <property type="entry name" value="PPR"/>
    <property type="match status" value="1"/>
</dbReference>
<evidence type="ECO:0000313" key="5">
    <source>
        <dbReference type="EMBL" id="CAD1841699.1"/>
    </source>
</evidence>
<dbReference type="PANTHER" id="PTHR47925">
    <property type="entry name" value="OS01G0913400 PROTEIN-RELATED"/>
    <property type="match status" value="1"/>
</dbReference>
<evidence type="ECO:0000256" key="2">
    <source>
        <dbReference type="ARBA" id="ARBA00022946"/>
    </source>
</evidence>
<name>A0A6V7QEV9_ANACO</name>
<feature type="repeat" description="PPR" evidence="3">
    <location>
        <begin position="139"/>
        <end position="173"/>
    </location>
</feature>
<sequence>MLRHPLVACSLPSPSAAPEPISDPRTALSLVSAARDLRQVHSFLIRATERRLSPSTYASLIRALSKSSAPLTAVSLFVDMLRRSPRRAPPISSAPSLRSSSPAPASARPAPELRSIPWPSSSGSLRTPWKLFEEMPVRTVVTWSTMISGYARNGRSKEAMDLFRRMQGEGVEPNANILLHKINKHFSTRQRALSTCQQALSLLLIAEANFLRIVRGPNEDTMQLPCFFRVSQAVKNPLSGLNPHSHQKQSLPTPFLHYSLSSASQSSSKTAKPSCFYRTHRIGSSHSL</sequence>
<organism evidence="5">
    <name type="scientific">Ananas comosus var. bracteatus</name>
    <name type="common">red pineapple</name>
    <dbReference type="NCBI Taxonomy" id="296719"/>
    <lineage>
        <taxon>Eukaryota</taxon>
        <taxon>Viridiplantae</taxon>
        <taxon>Streptophyta</taxon>
        <taxon>Embryophyta</taxon>
        <taxon>Tracheophyta</taxon>
        <taxon>Spermatophyta</taxon>
        <taxon>Magnoliopsida</taxon>
        <taxon>Liliopsida</taxon>
        <taxon>Poales</taxon>
        <taxon>Bromeliaceae</taxon>
        <taxon>Bromelioideae</taxon>
        <taxon>Ananas</taxon>
    </lineage>
</organism>
<evidence type="ECO:0008006" key="6">
    <source>
        <dbReference type="Google" id="ProtNLM"/>
    </source>
</evidence>
<dbReference type="AlphaFoldDB" id="A0A6V7QEV9"/>
<evidence type="ECO:0000256" key="1">
    <source>
        <dbReference type="ARBA" id="ARBA00022737"/>
    </source>
</evidence>
<feature type="region of interest" description="Disordered" evidence="4">
    <location>
        <begin position="87"/>
        <end position="124"/>
    </location>
</feature>
<evidence type="ECO:0000256" key="3">
    <source>
        <dbReference type="PROSITE-ProRule" id="PRU00708"/>
    </source>
</evidence>
<dbReference type="PROSITE" id="PS51375">
    <property type="entry name" value="PPR"/>
    <property type="match status" value="1"/>
</dbReference>
<dbReference type="EMBL" id="LR862135">
    <property type="protein sequence ID" value="CAD1841699.1"/>
    <property type="molecule type" value="Genomic_DNA"/>
</dbReference>
<accession>A0A6V7QEV9</accession>
<gene>
    <name evidence="5" type="ORF">CB5_LOCUS24910</name>
</gene>
<dbReference type="Pfam" id="PF01535">
    <property type="entry name" value="PPR"/>
    <property type="match status" value="2"/>
</dbReference>
<protein>
    <recommendedName>
        <fullName evidence="6">Pentatricopeptide repeat-containing protein</fullName>
    </recommendedName>
</protein>
<dbReference type="InterPro" id="IPR011990">
    <property type="entry name" value="TPR-like_helical_dom_sf"/>
</dbReference>
<reference evidence="5" key="1">
    <citation type="submission" date="2020-07" db="EMBL/GenBank/DDBJ databases">
        <authorList>
            <person name="Lin J."/>
        </authorList>
    </citation>
    <scope>NUCLEOTIDE SEQUENCE</scope>
</reference>